<reference evidence="1" key="1">
    <citation type="submission" date="2020-08" db="EMBL/GenBank/DDBJ databases">
        <authorList>
            <person name="Cejkova D."/>
            <person name="Kubasova T."/>
            <person name="Jahodarova E."/>
            <person name="Rychlik I."/>
        </authorList>
    </citation>
    <scope>NUCLEOTIDE SEQUENCE</scope>
    <source>
        <strain evidence="1">An582</strain>
    </source>
</reference>
<dbReference type="SUPFAM" id="SSF82679">
    <property type="entry name" value="N-utilization substance G protein NusG, N-terminal domain"/>
    <property type="match status" value="1"/>
</dbReference>
<dbReference type="Gene3D" id="3.30.70.940">
    <property type="entry name" value="NusG, N-terminal domain"/>
    <property type="match status" value="1"/>
</dbReference>
<dbReference type="GO" id="GO:0006354">
    <property type="term" value="P:DNA-templated transcription elongation"/>
    <property type="evidence" value="ECO:0007669"/>
    <property type="project" value="InterPro"/>
</dbReference>
<dbReference type="AlphaFoldDB" id="A0A938XCK6"/>
<dbReference type="EMBL" id="JACJKS010000015">
    <property type="protein sequence ID" value="MBM6949011.1"/>
    <property type="molecule type" value="Genomic_DNA"/>
</dbReference>
<organism evidence="1 2">
    <name type="scientific">Mordavella massiliensis</name>
    <dbReference type="NCBI Taxonomy" id="1871024"/>
    <lineage>
        <taxon>Bacteria</taxon>
        <taxon>Bacillati</taxon>
        <taxon>Bacillota</taxon>
        <taxon>Clostridia</taxon>
        <taxon>Eubacteriales</taxon>
        <taxon>Clostridiaceae</taxon>
        <taxon>Mordavella</taxon>
    </lineage>
</organism>
<sequence>MWCVLNCPCGREQEISRICRSLTDGRVIRDVFVFTREQMKRYEGSWHVEEKPLFPGSIFLETEDVPALMRMLGQMFQENGSDGKADIPLRQLHAAEEKFLAELGGRQHHLPMSTGYIRDGVTHVTEGPLKVMEYEYALEEFEKKC</sequence>
<accession>A0A938XCK6</accession>
<dbReference type="RefSeq" id="WP_204907007.1">
    <property type="nucleotide sequence ID" value="NZ_JACJKS010000015.1"/>
</dbReference>
<name>A0A938XCK6_9CLOT</name>
<dbReference type="Proteomes" id="UP000705508">
    <property type="component" value="Unassembled WGS sequence"/>
</dbReference>
<proteinExistence type="predicted"/>
<protein>
    <recommendedName>
        <fullName evidence="3">NusG-like N-terminal domain-containing protein</fullName>
    </recommendedName>
</protein>
<comment type="caution">
    <text evidence="1">The sequence shown here is derived from an EMBL/GenBank/DDBJ whole genome shotgun (WGS) entry which is preliminary data.</text>
</comment>
<evidence type="ECO:0000313" key="1">
    <source>
        <dbReference type="EMBL" id="MBM6949011.1"/>
    </source>
</evidence>
<dbReference type="InterPro" id="IPR036735">
    <property type="entry name" value="NGN_dom_sf"/>
</dbReference>
<gene>
    <name evidence="1" type="ORF">H6A20_10145</name>
</gene>
<evidence type="ECO:0008006" key="3">
    <source>
        <dbReference type="Google" id="ProtNLM"/>
    </source>
</evidence>
<reference evidence="1" key="2">
    <citation type="journal article" date="2021" name="Sci. Rep.">
        <title>The distribution of antibiotic resistance genes in chicken gut microbiota commensals.</title>
        <authorList>
            <person name="Juricova H."/>
            <person name="Matiasovicova J."/>
            <person name="Kubasova T."/>
            <person name="Cejkova D."/>
            <person name="Rychlik I."/>
        </authorList>
    </citation>
    <scope>NUCLEOTIDE SEQUENCE</scope>
    <source>
        <strain evidence="1">An582</strain>
    </source>
</reference>
<evidence type="ECO:0000313" key="2">
    <source>
        <dbReference type="Proteomes" id="UP000705508"/>
    </source>
</evidence>